<comment type="caution">
    <text evidence="6">The sequence shown here is derived from an EMBL/GenBank/DDBJ whole genome shotgun (WGS) entry which is preliminary data.</text>
</comment>
<dbReference type="InterPro" id="IPR036388">
    <property type="entry name" value="WH-like_DNA-bd_sf"/>
</dbReference>
<keyword evidence="3" id="KW-0804">Transcription</keyword>
<dbReference type="GO" id="GO:0045892">
    <property type="term" value="P:negative regulation of DNA-templated transcription"/>
    <property type="evidence" value="ECO:0007669"/>
    <property type="project" value="TreeGrafter"/>
</dbReference>
<evidence type="ECO:0000256" key="2">
    <source>
        <dbReference type="ARBA" id="ARBA00023125"/>
    </source>
</evidence>
<feature type="domain" description="HTH iclR-type" evidence="4">
    <location>
        <begin position="1"/>
        <end position="60"/>
    </location>
</feature>
<keyword evidence="1" id="KW-0805">Transcription regulation</keyword>
<dbReference type="GO" id="GO:0003700">
    <property type="term" value="F:DNA-binding transcription factor activity"/>
    <property type="evidence" value="ECO:0007669"/>
    <property type="project" value="TreeGrafter"/>
</dbReference>
<dbReference type="PANTHER" id="PTHR30136">
    <property type="entry name" value="HELIX-TURN-HELIX TRANSCRIPTIONAL REGULATOR, ICLR FAMILY"/>
    <property type="match status" value="1"/>
</dbReference>
<dbReference type="RefSeq" id="WP_170069735.1">
    <property type="nucleotide sequence ID" value="NZ_JBIAKZ010000024.1"/>
</dbReference>
<evidence type="ECO:0000259" key="5">
    <source>
        <dbReference type="PROSITE" id="PS51078"/>
    </source>
</evidence>
<dbReference type="InterPro" id="IPR050707">
    <property type="entry name" value="HTH_MetabolicPath_Reg"/>
</dbReference>
<dbReference type="SMART" id="SM00346">
    <property type="entry name" value="HTH_ICLR"/>
    <property type="match status" value="1"/>
</dbReference>
<dbReference type="InterPro" id="IPR036390">
    <property type="entry name" value="WH_DNA-bd_sf"/>
</dbReference>
<dbReference type="Gene3D" id="3.30.450.40">
    <property type="match status" value="1"/>
</dbReference>
<dbReference type="Pfam" id="PF09339">
    <property type="entry name" value="HTH_IclR"/>
    <property type="match status" value="1"/>
</dbReference>
<dbReference type="EMBL" id="PDJK01000002">
    <property type="protein sequence ID" value="PFG47899.1"/>
    <property type="molecule type" value="Genomic_DNA"/>
</dbReference>
<dbReference type="Proteomes" id="UP000243542">
    <property type="component" value="Unassembled WGS sequence"/>
</dbReference>
<dbReference type="PANTHER" id="PTHR30136:SF24">
    <property type="entry name" value="HTH-TYPE TRANSCRIPTIONAL REPRESSOR ALLR"/>
    <property type="match status" value="1"/>
</dbReference>
<sequence>MIGRTLQVLDVVADSDTQPCGLSEIARRAGVPKATTHRLLSALCAHGLVDRWGYKYVLGERLGVLAATHPADPHQSGVLRDVAIPFLLDLHRTLGGMVYLGVLADGQVHSLERLYGHHTPHLLRRLDDNRPLPGTALGRLLLADARQRAIATTRQAGSPAFAHRAAIRSDGLDADLAEIRRTGVAIDHENHLPGISCAAVPVHDRGGQVLAGIAFADYTSRFPVHQAIPNLRRSARGVDVALRKLRLYYR</sequence>
<dbReference type="GO" id="GO:0003677">
    <property type="term" value="F:DNA binding"/>
    <property type="evidence" value="ECO:0007669"/>
    <property type="project" value="UniProtKB-KW"/>
</dbReference>
<dbReference type="InterPro" id="IPR029016">
    <property type="entry name" value="GAF-like_dom_sf"/>
</dbReference>
<dbReference type="PROSITE" id="PS51077">
    <property type="entry name" value="HTH_ICLR"/>
    <property type="match status" value="1"/>
</dbReference>
<proteinExistence type="predicted"/>
<evidence type="ECO:0000313" key="7">
    <source>
        <dbReference type="Proteomes" id="UP000243542"/>
    </source>
</evidence>
<dbReference type="Pfam" id="PF01614">
    <property type="entry name" value="IclR_C"/>
    <property type="match status" value="1"/>
</dbReference>
<keyword evidence="2" id="KW-0238">DNA-binding</keyword>
<evidence type="ECO:0000313" key="6">
    <source>
        <dbReference type="EMBL" id="PFG47899.1"/>
    </source>
</evidence>
<dbReference type="SUPFAM" id="SSF55781">
    <property type="entry name" value="GAF domain-like"/>
    <property type="match status" value="1"/>
</dbReference>
<name>A0A2A9FBT9_9PSEU</name>
<accession>A0A2A9FBT9</accession>
<dbReference type="InterPro" id="IPR014757">
    <property type="entry name" value="Tscrpt_reg_IclR_C"/>
</dbReference>
<evidence type="ECO:0000259" key="4">
    <source>
        <dbReference type="PROSITE" id="PS51077"/>
    </source>
</evidence>
<evidence type="ECO:0000256" key="3">
    <source>
        <dbReference type="ARBA" id="ARBA00023163"/>
    </source>
</evidence>
<dbReference type="PROSITE" id="PS51078">
    <property type="entry name" value="ICLR_ED"/>
    <property type="match status" value="1"/>
</dbReference>
<dbReference type="InterPro" id="IPR005471">
    <property type="entry name" value="Tscrpt_reg_IclR_N"/>
</dbReference>
<dbReference type="Gene3D" id="1.10.10.10">
    <property type="entry name" value="Winged helix-like DNA-binding domain superfamily/Winged helix DNA-binding domain"/>
    <property type="match status" value="1"/>
</dbReference>
<evidence type="ECO:0000256" key="1">
    <source>
        <dbReference type="ARBA" id="ARBA00023015"/>
    </source>
</evidence>
<gene>
    <name evidence="6" type="ORF">ATK36_2961</name>
</gene>
<dbReference type="AlphaFoldDB" id="A0A2A9FBT9"/>
<dbReference type="SUPFAM" id="SSF46785">
    <property type="entry name" value="Winged helix' DNA-binding domain"/>
    <property type="match status" value="1"/>
</dbReference>
<feature type="domain" description="IclR-ED" evidence="5">
    <location>
        <begin position="61"/>
        <end position="244"/>
    </location>
</feature>
<organism evidence="6 7">
    <name type="scientific">Amycolatopsis sulphurea</name>
    <dbReference type="NCBI Taxonomy" id="76022"/>
    <lineage>
        <taxon>Bacteria</taxon>
        <taxon>Bacillati</taxon>
        <taxon>Actinomycetota</taxon>
        <taxon>Actinomycetes</taxon>
        <taxon>Pseudonocardiales</taxon>
        <taxon>Pseudonocardiaceae</taxon>
        <taxon>Amycolatopsis</taxon>
    </lineage>
</organism>
<protein>
    <submittedName>
        <fullName evidence="6">IclR family transcriptional regulator</fullName>
    </submittedName>
</protein>
<reference evidence="6 7" key="1">
    <citation type="submission" date="2017-10" db="EMBL/GenBank/DDBJ databases">
        <title>Sequencing the genomes of 1000 actinobacteria strains.</title>
        <authorList>
            <person name="Klenk H.-P."/>
        </authorList>
    </citation>
    <scope>NUCLEOTIDE SEQUENCE [LARGE SCALE GENOMIC DNA]</scope>
    <source>
        <strain evidence="6 7">DSM 46092</strain>
    </source>
</reference>
<keyword evidence="7" id="KW-1185">Reference proteome</keyword>